<dbReference type="InterPro" id="IPR000742">
    <property type="entry name" value="EGF"/>
</dbReference>
<accession>A0ABN7RRL4</accession>
<dbReference type="PROSITE" id="PS00010">
    <property type="entry name" value="ASX_HYDROXYL"/>
    <property type="match status" value="1"/>
</dbReference>
<dbReference type="InterPro" id="IPR024079">
    <property type="entry name" value="MetalloPept_cat_dom_sf"/>
</dbReference>
<dbReference type="InterPro" id="IPR018097">
    <property type="entry name" value="EGF_Ca-bd_CS"/>
</dbReference>
<dbReference type="InterPro" id="IPR001881">
    <property type="entry name" value="EGF-like_Ca-bd_dom"/>
</dbReference>
<dbReference type="PROSITE" id="PS01186">
    <property type="entry name" value="EGF_2"/>
    <property type="match status" value="1"/>
</dbReference>
<protein>
    <recommendedName>
        <fullName evidence="9">Metalloendopeptidase</fullName>
        <ecNumber evidence="9">3.4.24.-</ecNumber>
    </recommendedName>
</protein>
<evidence type="ECO:0000313" key="11">
    <source>
        <dbReference type="EMBL" id="CAG5081672.1"/>
    </source>
</evidence>
<dbReference type="Pfam" id="PF07645">
    <property type="entry name" value="EGF_CA"/>
    <property type="match status" value="3"/>
</dbReference>
<evidence type="ECO:0000256" key="4">
    <source>
        <dbReference type="ARBA" id="ARBA00022737"/>
    </source>
</evidence>
<dbReference type="SMART" id="SM00235">
    <property type="entry name" value="ZnMc"/>
    <property type="match status" value="1"/>
</dbReference>
<dbReference type="PROSITE" id="PS01187">
    <property type="entry name" value="EGF_CA"/>
    <property type="match status" value="2"/>
</dbReference>
<dbReference type="SUPFAM" id="SSF57184">
    <property type="entry name" value="Growth factor receptor domain"/>
    <property type="match status" value="1"/>
</dbReference>
<dbReference type="PANTHER" id="PTHR10127">
    <property type="entry name" value="DISCOIDIN, CUB, EGF, LAMININ , AND ZINC METALLOPROTEASE DOMAIN CONTAINING"/>
    <property type="match status" value="1"/>
</dbReference>
<evidence type="ECO:0000256" key="3">
    <source>
        <dbReference type="ARBA" id="ARBA00022723"/>
    </source>
</evidence>
<evidence type="ECO:0000256" key="7">
    <source>
        <dbReference type="ARBA" id="ARBA00023049"/>
    </source>
</evidence>
<evidence type="ECO:0000256" key="1">
    <source>
        <dbReference type="ARBA" id="ARBA00022536"/>
    </source>
</evidence>
<keyword evidence="5 9" id="KW-0378">Hydrolase</keyword>
<sequence>MRVSSLVLGAFVHANEDAGDDIIYTGCQAVALRSQPGWENVELKTDGSKCVAGKGRAVTTSQRWDQHRNETTGKWIVPYYFSEGYENLSHGGHSGVDSMNGIRDHLRHFEELTCIQMKELTTSEDFNTYTNRIRVFWSTSESSNCASYIGRVFGGDQTMWMRPDCYTWNGGTTTNHEFMHALGFKHEHVRPDRDNHVVIHSSLASNGNYVKMSTSQWQDVSSPYDFNSILHYYSSWQGDGYSIGLPPDGQQAAPVSRTYPFSEQDIAQLRAVYPCDDVDPCDPNPCPSGQICSAGTTGQAVCKCPQGSVLNAAGGCQVVGGIVVEENSDVVNFAGIKVRRSPMVNIYDADGNDIDLGSNYDIAAVAEVEECGESMTDNNCTIWNNYGYFYGTSASMNYLTFGDEGNYRLRYFLDDNGQDSFPDAWVISDEYEVKSWYEAPGSIAWHRDHSTKHFGVPLNIEAALRDANGSVIDFGPGPRDIQACLWLAEPGTAGTLNAVDRNDLFYDCVSADQFGNFDLSNITLYEAEGARLHDYNNTAVPPGDYFFRLQVAVIDSWQHWDSWMLDKWNDDSIFDSGIFTLAPLCYEECHKNGFCNATATVFMTPDCQCNDGYEGDGVDYCIRVIDECAFGGVCPAGQICVDKLIGYDCVCEPGFVKHPALMGCVDVDECATAMHACNVGTSCENTDGGYLCNPDFTGVTCDPECEDGYFCDELTGTCEDVNECTAGTHDCKDFESCRNVKGKFICDFDNSQCRADLPRPEWKGRNGMRYVFESSTGAVMAMKLKNKFKKVNVRNELYTGVIMFTKDVCGVDFLRALQDGRVQIELVDSFALYQIHDFHYKNKQKYTAIGFTFDLLSVETKDMPWAFKSGVPTKNMGSDDVYISFTGLELVNWLTNQDNCLLLGAQAALPYEDFSELDRACFVDLKTFWQTPPLPNP</sequence>
<keyword evidence="4" id="KW-0677">Repeat</keyword>
<dbReference type="Proteomes" id="UP001158576">
    <property type="component" value="Chromosome PAR"/>
</dbReference>
<keyword evidence="12" id="KW-1185">Reference proteome</keyword>
<keyword evidence="8" id="KW-1015">Disulfide bond</keyword>
<proteinExistence type="predicted"/>
<dbReference type="InterPro" id="IPR049883">
    <property type="entry name" value="NOTCH1_EGF-like"/>
</dbReference>
<dbReference type="SUPFAM" id="SSF55486">
    <property type="entry name" value="Metalloproteases ('zincins'), catalytic domain"/>
    <property type="match status" value="1"/>
</dbReference>
<organism evidence="11 12">
    <name type="scientific">Oikopleura dioica</name>
    <name type="common">Tunicate</name>
    <dbReference type="NCBI Taxonomy" id="34765"/>
    <lineage>
        <taxon>Eukaryota</taxon>
        <taxon>Metazoa</taxon>
        <taxon>Chordata</taxon>
        <taxon>Tunicata</taxon>
        <taxon>Appendicularia</taxon>
        <taxon>Copelata</taxon>
        <taxon>Oikopleuridae</taxon>
        <taxon>Oikopleura</taxon>
    </lineage>
</organism>
<name>A0ABN7RRL4_OIKDI</name>
<evidence type="ECO:0000256" key="2">
    <source>
        <dbReference type="ARBA" id="ARBA00022670"/>
    </source>
</evidence>
<evidence type="ECO:0000313" key="12">
    <source>
        <dbReference type="Proteomes" id="UP001158576"/>
    </source>
</evidence>
<comment type="cofactor">
    <cofactor evidence="9">
        <name>Zn(2+)</name>
        <dbReference type="ChEBI" id="CHEBI:29105"/>
    </cofactor>
    <text evidence="9">Binds 1 zinc ion per subunit.</text>
</comment>
<keyword evidence="7 9" id="KW-0482">Metalloprotease</keyword>
<feature type="domain" description="EGF-like" evidence="10">
    <location>
        <begin position="607"/>
        <end position="621"/>
    </location>
</feature>
<keyword evidence="2 9" id="KW-0645">Protease</keyword>
<dbReference type="PRINTS" id="PR00480">
    <property type="entry name" value="ASTACIN"/>
</dbReference>
<dbReference type="Gene3D" id="3.40.390.10">
    <property type="entry name" value="Collagenase (Catalytic Domain)"/>
    <property type="match status" value="1"/>
</dbReference>
<keyword evidence="1" id="KW-0245">EGF-like domain</keyword>
<dbReference type="Pfam" id="PF01400">
    <property type="entry name" value="Astacin"/>
    <property type="match status" value="1"/>
</dbReference>
<reference evidence="11 12" key="1">
    <citation type="submission" date="2021-04" db="EMBL/GenBank/DDBJ databases">
        <authorList>
            <person name="Bliznina A."/>
        </authorList>
    </citation>
    <scope>NUCLEOTIDE SEQUENCE [LARGE SCALE GENOMIC DNA]</scope>
</reference>
<gene>
    <name evidence="11" type="ORF">OKIOD_LOCUS1494</name>
</gene>
<dbReference type="SMART" id="SM00181">
    <property type="entry name" value="EGF"/>
    <property type="match status" value="4"/>
</dbReference>
<dbReference type="InterPro" id="IPR001506">
    <property type="entry name" value="Peptidase_M12A"/>
</dbReference>
<dbReference type="InterPro" id="IPR006026">
    <property type="entry name" value="Peptidase_Metallo"/>
</dbReference>
<keyword evidence="6 9" id="KW-0862">Zinc</keyword>
<evidence type="ECO:0000256" key="9">
    <source>
        <dbReference type="RuleBase" id="RU361183"/>
    </source>
</evidence>
<dbReference type="SMART" id="SM00179">
    <property type="entry name" value="EGF_CA"/>
    <property type="match status" value="3"/>
</dbReference>
<dbReference type="SUPFAM" id="SSF57196">
    <property type="entry name" value="EGF/Laminin"/>
    <property type="match status" value="2"/>
</dbReference>
<dbReference type="InterPro" id="IPR009030">
    <property type="entry name" value="Growth_fac_rcpt_cys_sf"/>
</dbReference>
<evidence type="ECO:0000256" key="5">
    <source>
        <dbReference type="ARBA" id="ARBA00022801"/>
    </source>
</evidence>
<dbReference type="CDD" id="cd00054">
    <property type="entry name" value="EGF_CA"/>
    <property type="match status" value="2"/>
</dbReference>
<dbReference type="Gene3D" id="2.10.25.10">
    <property type="entry name" value="Laminin"/>
    <property type="match status" value="2"/>
</dbReference>
<dbReference type="EMBL" id="OU015568">
    <property type="protein sequence ID" value="CAG5081672.1"/>
    <property type="molecule type" value="Genomic_DNA"/>
</dbReference>
<evidence type="ECO:0000259" key="10">
    <source>
        <dbReference type="PROSITE" id="PS01186"/>
    </source>
</evidence>
<dbReference type="PANTHER" id="PTHR10127:SF780">
    <property type="entry name" value="METALLOENDOPEPTIDASE"/>
    <property type="match status" value="1"/>
</dbReference>
<dbReference type="InterPro" id="IPR000152">
    <property type="entry name" value="EGF-type_Asp/Asn_hydroxyl_site"/>
</dbReference>
<evidence type="ECO:0000256" key="6">
    <source>
        <dbReference type="ARBA" id="ARBA00022833"/>
    </source>
</evidence>
<keyword evidence="3 9" id="KW-0479">Metal-binding</keyword>
<evidence type="ECO:0000256" key="8">
    <source>
        <dbReference type="ARBA" id="ARBA00023157"/>
    </source>
</evidence>
<dbReference type="EC" id="3.4.24.-" evidence="9"/>